<accession>A0A4V6N629</accession>
<protein>
    <submittedName>
        <fullName evidence="2">Glycosyltransferase family 1 protein</fullName>
    </submittedName>
</protein>
<evidence type="ECO:0000259" key="1">
    <source>
        <dbReference type="Pfam" id="PF00534"/>
    </source>
</evidence>
<dbReference type="OrthoDB" id="9787111at2"/>
<dbReference type="Gene3D" id="3.40.50.2000">
    <property type="entry name" value="Glycogen Phosphorylase B"/>
    <property type="match status" value="2"/>
</dbReference>
<reference evidence="2 3" key="1">
    <citation type="submission" date="2019-02" db="EMBL/GenBank/DDBJ databases">
        <title>Pedobacter sp. RP-1-14 sp. nov., isolated from Arctic soil.</title>
        <authorList>
            <person name="Dahal R.H."/>
        </authorList>
    </citation>
    <scope>NUCLEOTIDE SEQUENCE [LARGE SCALE GENOMIC DNA]</scope>
    <source>
        <strain evidence="2 3">RP-1-14</strain>
    </source>
</reference>
<dbReference type="EMBL" id="SJSL01000001">
    <property type="protein sequence ID" value="TCD02677.1"/>
    <property type="molecule type" value="Genomic_DNA"/>
</dbReference>
<dbReference type="SUPFAM" id="SSF53756">
    <property type="entry name" value="UDP-Glycosyltransferase/glycogen phosphorylase"/>
    <property type="match status" value="1"/>
</dbReference>
<dbReference type="AlphaFoldDB" id="A0A4V6N629"/>
<dbReference type="Pfam" id="PF00534">
    <property type="entry name" value="Glycos_transf_1"/>
    <property type="match status" value="1"/>
</dbReference>
<organism evidence="2 3">
    <name type="scientific">Pedobacter psychroterrae</name>
    <dbReference type="NCBI Taxonomy" id="2530453"/>
    <lineage>
        <taxon>Bacteria</taxon>
        <taxon>Pseudomonadati</taxon>
        <taxon>Bacteroidota</taxon>
        <taxon>Sphingobacteriia</taxon>
        <taxon>Sphingobacteriales</taxon>
        <taxon>Sphingobacteriaceae</taxon>
        <taxon>Pedobacter</taxon>
    </lineage>
</organism>
<dbReference type="InterPro" id="IPR050194">
    <property type="entry name" value="Glycosyltransferase_grp1"/>
</dbReference>
<evidence type="ECO:0000313" key="3">
    <source>
        <dbReference type="Proteomes" id="UP000293347"/>
    </source>
</evidence>
<dbReference type="Proteomes" id="UP000293347">
    <property type="component" value="Unassembled WGS sequence"/>
</dbReference>
<evidence type="ECO:0000313" key="2">
    <source>
        <dbReference type="EMBL" id="TCD02677.1"/>
    </source>
</evidence>
<feature type="domain" description="Glycosyl transferase family 1" evidence="1">
    <location>
        <begin position="149"/>
        <end position="321"/>
    </location>
</feature>
<dbReference type="PANTHER" id="PTHR45947">
    <property type="entry name" value="SULFOQUINOVOSYL TRANSFERASE SQD2"/>
    <property type="match status" value="1"/>
</dbReference>
<name>A0A4V6N629_9SPHI</name>
<dbReference type="PANTHER" id="PTHR45947:SF3">
    <property type="entry name" value="SULFOQUINOVOSYL TRANSFERASE SQD2"/>
    <property type="match status" value="1"/>
</dbReference>
<keyword evidence="2" id="KW-0808">Transferase</keyword>
<dbReference type="GO" id="GO:0016757">
    <property type="term" value="F:glycosyltransferase activity"/>
    <property type="evidence" value="ECO:0007669"/>
    <property type="project" value="InterPro"/>
</dbReference>
<dbReference type="CDD" id="cd03801">
    <property type="entry name" value="GT4_PimA-like"/>
    <property type="match status" value="1"/>
</dbReference>
<dbReference type="InterPro" id="IPR001296">
    <property type="entry name" value="Glyco_trans_1"/>
</dbReference>
<gene>
    <name evidence="2" type="ORF">EZ437_01435</name>
</gene>
<dbReference type="RefSeq" id="WP_131592514.1">
    <property type="nucleotide sequence ID" value="NZ_SJSL01000001.1"/>
</dbReference>
<comment type="caution">
    <text evidence="2">The sequence shown here is derived from an EMBL/GenBank/DDBJ whole genome shotgun (WGS) entry which is preliminary data.</text>
</comment>
<sequence length="346" mass="38488">MRILFITHYFYPQIGGIEVNSEILAGEFHKYGHDVRLVTWSEDPYKKVFPYEVIRKPGKMKLIAEHKWAEVVFENNPSLRLAWPAFFLGKPSVVALRTWVRRNDGSMGWQDRLKTLWLARAKQVIAVSKAIRDECWPAASVIGNPYRNEVFKSLSDDDRPGDFMFLGRLVSDKGADLALKAFNEIVKFQGAGVSTKRQFNFTIVGDGPERKKLEALVDKFGINTSVHFTGALRGDALVEALNSHKYLIVPSVWKEPFGNVALEGLGCGCLPIVANGGGLPDAIGNAGMVFERGNLDALVNTLKNLLQDPRLEASLRSNASEHLKNHDPGVVASKYLKVINQALIES</sequence>
<proteinExistence type="predicted"/>
<keyword evidence="3" id="KW-1185">Reference proteome</keyword>